<sequence length="532" mass="61739">MEHFNISTVSEESRFSAFIQDPANERMIFSGSFGTGKTHFLNKFFSENKNYFSVSVLPVNYSISSNEDIFKLIKFDVLYDLFTNKGTKFYKEEASLSIKLGMIAEEGISSHLFLAIKTLLKFHSITNRNDDTDTLANTVDLASDLYEKAMNNKKISQIIATANDLNGNERVQGFVKDILNTYLFEEDFITDYISDKLIEHCSDINNKKTSILVIDDLDRIDPEHAFRLFNIFSAHLNYRNEQKNKFGFDKVIFVCDIENIKNIFYSRYGLNVDFNGYIDKFFSTEIFYFNNNINISNSIKTILDSIKYENEIGLSSLDYTIKTESPLYVKGKYFYGILPYLVNHFVKTGKLGIRRLSYLYGKTYHIKAESFSIPQRQPITNIDSYGIITLEILSWIFGGADALEKALSSSKDYYKTDQKNESALEQDHNLECWFFCFFLPIILYREGNLPREYDLLDPQPGTDFSLRNGDKTITKFSYILKKEGDLFNRRREEDYGYIAKITSPTSLTRHSLYELLHQSFQVVKTHLKNRSN</sequence>
<dbReference type="SUPFAM" id="SSF52540">
    <property type="entry name" value="P-loop containing nucleoside triphosphate hydrolases"/>
    <property type="match status" value="1"/>
</dbReference>
<dbReference type="EMBL" id="JAJADR010000001">
    <property type="protein sequence ID" value="MCB2406477.1"/>
    <property type="molecule type" value="Genomic_DNA"/>
</dbReference>
<dbReference type="InterPro" id="IPR027417">
    <property type="entry name" value="P-loop_NTPase"/>
</dbReference>
<evidence type="ECO:0000313" key="3">
    <source>
        <dbReference type="Proteomes" id="UP001165296"/>
    </source>
</evidence>
<keyword evidence="3" id="KW-1185">Reference proteome</keyword>
<evidence type="ECO:0000313" key="2">
    <source>
        <dbReference type="EMBL" id="MCB2406477.1"/>
    </source>
</evidence>
<evidence type="ECO:0000259" key="1">
    <source>
        <dbReference type="Pfam" id="PF07693"/>
    </source>
</evidence>
<protein>
    <recommendedName>
        <fullName evidence="1">KAP NTPase domain-containing protein</fullName>
    </recommendedName>
</protein>
<dbReference type="InterPro" id="IPR011646">
    <property type="entry name" value="KAP_P-loop"/>
</dbReference>
<accession>A0ABS8AK62</accession>
<gene>
    <name evidence="2" type="ORF">LGH74_00675</name>
</gene>
<dbReference type="Proteomes" id="UP001165296">
    <property type="component" value="Unassembled WGS sequence"/>
</dbReference>
<dbReference type="RefSeq" id="WP_226170393.1">
    <property type="nucleotide sequence ID" value="NZ_JAJADR010000001.1"/>
</dbReference>
<proteinExistence type="predicted"/>
<comment type="caution">
    <text evidence="2">The sequence shown here is derived from an EMBL/GenBank/DDBJ whole genome shotgun (WGS) entry which is preliminary data.</text>
</comment>
<name>A0ABS8AK62_9BACT</name>
<reference evidence="2" key="1">
    <citation type="submission" date="2021-10" db="EMBL/GenBank/DDBJ databases">
        <authorList>
            <person name="Dean J.D."/>
            <person name="Kim M.K."/>
            <person name="Newey C.N."/>
            <person name="Stoker T.S."/>
            <person name="Thompson D.W."/>
            <person name="Grose J.H."/>
        </authorList>
    </citation>
    <scope>NUCLEOTIDE SEQUENCE</scope>
    <source>
        <strain evidence="2">BT178</strain>
    </source>
</reference>
<organism evidence="2 3">
    <name type="scientific">Hymenobacter lucidus</name>
    <dbReference type="NCBI Taxonomy" id="2880930"/>
    <lineage>
        <taxon>Bacteria</taxon>
        <taxon>Pseudomonadati</taxon>
        <taxon>Bacteroidota</taxon>
        <taxon>Cytophagia</taxon>
        <taxon>Cytophagales</taxon>
        <taxon>Hymenobacteraceae</taxon>
        <taxon>Hymenobacter</taxon>
    </lineage>
</organism>
<dbReference type="Pfam" id="PF07693">
    <property type="entry name" value="KAP_NTPase"/>
    <property type="match status" value="1"/>
</dbReference>
<feature type="domain" description="KAP NTPase" evidence="1">
    <location>
        <begin position="30"/>
        <end position="284"/>
    </location>
</feature>